<evidence type="ECO:0000313" key="5">
    <source>
        <dbReference type="Proteomes" id="UP000541610"/>
    </source>
</evidence>
<dbReference type="Gene3D" id="3.30.1370.50">
    <property type="entry name" value="R3H-like domain"/>
    <property type="match status" value="1"/>
</dbReference>
<feature type="domain" description="RRM" evidence="3">
    <location>
        <begin position="68"/>
        <end position="152"/>
    </location>
</feature>
<accession>A0A7J6NPM5</accession>
<comment type="caution">
    <text evidence="4">The sequence shown here is derived from an EMBL/GenBank/DDBJ whole genome shotgun (WGS) entry which is preliminary data.</text>
</comment>
<dbReference type="Proteomes" id="UP000541610">
    <property type="component" value="Unassembled WGS sequence"/>
</dbReference>
<organism evidence="4 5">
    <name type="scientific">Perkinsus olseni</name>
    <name type="common">Perkinsus atlanticus</name>
    <dbReference type="NCBI Taxonomy" id="32597"/>
    <lineage>
        <taxon>Eukaryota</taxon>
        <taxon>Sar</taxon>
        <taxon>Alveolata</taxon>
        <taxon>Perkinsozoa</taxon>
        <taxon>Perkinsea</taxon>
        <taxon>Perkinsida</taxon>
        <taxon>Perkinsidae</taxon>
        <taxon>Perkinsus</taxon>
    </lineage>
</organism>
<dbReference type="InterPro" id="IPR035979">
    <property type="entry name" value="RBD_domain_sf"/>
</dbReference>
<dbReference type="OrthoDB" id="434258at2759"/>
<gene>
    <name evidence="4" type="ORF">FOZ60_006553</name>
</gene>
<reference evidence="4 5" key="1">
    <citation type="submission" date="2020-04" db="EMBL/GenBank/DDBJ databases">
        <title>Perkinsus olseni comparative genomics.</title>
        <authorList>
            <person name="Bogema D.R."/>
        </authorList>
    </citation>
    <scope>NUCLEOTIDE SEQUENCE [LARGE SCALE GENOMIC DNA]</scope>
    <source>
        <strain evidence="4">00978-12</strain>
    </source>
</reference>
<evidence type="ECO:0000313" key="4">
    <source>
        <dbReference type="EMBL" id="KAF4685437.1"/>
    </source>
</evidence>
<evidence type="ECO:0000256" key="1">
    <source>
        <dbReference type="PROSITE-ProRule" id="PRU00176"/>
    </source>
</evidence>
<keyword evidence="1" id="KW-0694">RNA-binding</keyword>
<name>A0A7J6NPM5_PEROL</name>
<feature type="compositionally biased region" description="Polar residues" evidence="2">
    <location>
        <begin position="357"/>
        <end position="380"/>
    </location>
</feature>
<dbReference type="SMART" id="SM00360">
    <property type="entry name" value="RRM"/>
    <property type="match status" value="1"/>
</dbReference>
<dbReference type="EMBL" id="JABANP010000263">
    <property type="protein sequence ID" value="KAF4685437.1"/>
    <property type="molecule type" value="Genomic_DNA"/>
</dbReference>
<dbReference type="SUPFAM" id="SSF54928">
    <property type="entry name" value="RNA-binding domain, RBD"/>
    <property type="match status" value="1"/>
</dbReference>
<dbReference type="Gene3D" id="3.30.70.330">
    <property type="match status" value="1"/>
</dbReference>
<dbReference type="GO" id="GO:0003723">
    <property type="term" value="F:RNA binding"/>
    <property type="evidence" value="ECO:0007669"/>
    <property type="project" value="UniProtKB-UniRule"/>
</dbReference>
<sequence>MSLPETDAAAILASALLEPDIGAAILAALQGPRDHRASSSLSSTSVLSPSNRGEEGRRRASKALTEIDTVVMKNLAGDVTKAEIVDTLMRERLPLPPIGIEFHLDARGAFRGTVFIKFPTQRSAAACVEAFQPPNNPCRIGGRKIRVELQRKGRRERACTARDVMEASLSREKQDMVKKLVDDFLADDRQREAFLPSDLDAAQRKYAHAIAEKAGLVHTTQLSPTSSLNDDVFVGATAARSPKRAVYLSKFRVSSGRSSSKRGHRTASDISFSMDLDDFSPSSIKSKYSGAGSSSGMMAGSFGHGSGSSALFTSASSTQGDGLLPLPFTPPLKAVPAGQGILESPHPPPPGLADASLNDSRTLKFATSESGSPLNRSALTPSPDPPLADIPPPPGFEHLSPSRRSPSFPTGGAKVEIDEGVLGAHIANISKSLADARSGTSRGGHKFNRESPEFVPSNPTRLGLAPPTVTDPSAEAAAAIDESIGKLLDT</sequence>
<evidence type="ECO:0000256" key="2">
    <source>
        <dbReference type="SAM" id="MobiDB-lite"/>
    </source>
</evidence>
<feature type="compositionally biased region" description="Pro residues" evidence="2">
    <location>
        <begin position="382"/>
        <end position="395"/>
    </location>
</feature>
<evidence type="ECO:0000259" key="3">
    <source>
        <dbReference type="PROSITE" id="PS50102"/>
    </source>
</evidence>
<protein>
    <recommendedName>
        <fullName evidence="3">RRM domain-containing protein</fullName>
    </recommendedName>
</protein>
<dbReference type="PROSITE" id="PS50102">
    <property type="entry name" value="RRM"/>
    <property type="match status" value="1"/>
</dbReference>
<dbReference type="AlphaFoldDB" id="A0A7J6NPM5"/>
<feature type="compositionally biased region" description="Low complexity" evidence="2">
    <location>
        <begin position="38"/>
        <end position="50"/>
    </location>
</feature>
<dbReference type="InterPro" id="IPR036867">
    <property type="entry name" value="R3H_dom_sf"/>
</dbReference>
<feature type="region of interest" description="Disordered" evidence="2">
    <location>
        <begin position="35"/>
        <end position="60"/>
    </location>
</feature>
<feature type="region of interest" description="Disordered" evidence="2">
    <location>
        <begin position="335"/>
        <end position="414"/>
    </location>
</feature>
<dbReference type="InterPro" id="IPR000504">
    <property type="entry name" value="RRM_dom"/>
</dbReference>
<dbReference type="InterPro" id="IPR012677">
    <property type="entry name" value="Nucleotide-bd_a/b_plait_sf"/>
</dbReference>
<feature type="region of interest" description="Disordered" evidence="2">
    <location>
        <begin position="433"/>
        <end position="471"/>
    </location>
</feature>
<proteinExistence type="predicted"/>